<evidence type="ECO:0000313" key="2">
    <source>
        <dbReference type="Proteomes" id="UP000324354"/>
    </source>
</evidence>
<name>A0A5C0XS01_PYRFU</name>
<reference evidence="1 2" key="1">
    <citation type="submission" date="2017-08" db="EMBL/GenBank/DDBJ databases">
        <title>Resequencing and Reannotation of the genome of Pyrococcus furiosus type strain DSM3638.</title>
        <authorList>
            <person name="Reichelt R.M."/>
            <person name="Bunk B."/>
        </authorList>
    </citation>
    <scope>NUCLEOTIDE SEQUENCE [LARGE SCALE GENOMIC DNA]</scope>
    <source>
        <strain evidence="1 2">DSM 3638</strain>
    </source>
</reference>
<dbReference type="AlphaFoldDB" id="A0A5C0XS01"/>
<proteinExistence type="predicted"/>
<evidence type="ECO:0000313" key="1">
    <source>
        <dbReference type="EMBL" id="QEK78624.1"/>
    </source>
</evidence>
<accession>A0A5C0XS01</accession>
<dbReference type="GeneID" id="41712768"/>
<dbReference type="EMBL" id="CP023154">
    <property type="protein sequence ID" value="QEK78624.1"/>
    <property type="molecule type" value="Genomic_DNA"/>
</dbReference>
<dbReference type="Proteomes" id="UP000324354">
    <property type="component" value="Chromosome"/>
</dbReference>
<gene>
    <name evidence="1" type="ORF">PFDSM3638_04805</name>
</gene>
<dbReference type="RefSeq" id="WP_014835293.1">
    <property type="nucleotide sequence ID" value="NZ_CP023154.1"/>
</dbReference>
<protein>
    <submittedName>
        <fullName evidence="1">Uncharacterized protein</fullName>
    </submittedName>
</protein>
<dbReference type="GeneID" id="13301562"/>
<organism evidence="1 2">
    <name type="scientific">Pyrococcus furiosus (strain ATCC 43587 / DSM 3638 / JCM 8422 / Vc1)</name>
    <dbReference type="NCBI Taxonomy" id="186497"/>
    <lineage>
        <taxon>Archaea</taxon>
        <taxon>Methanobacteriati</taxon>
        <taxon>Methanobacteriota</taxon>
        <taxon>Thermococci</taxon>
        <taxon>Thermococcales</taxon>
        <taxon>Thermococcaceae</taxon>
        <taxon>Pyrococcus</taxon>
    </lineage>
</organism>
<sequence>MKAVIRVENFKSRKTKKAKEYIEKWILAKDLINLVKSGEVDVNEIEKKPLKLRKYEKFDY</sequence>